<dbReference type="AlphaFoldDB" id="A0A7W6DDS7"/>
<evidence type="ECO:0000313" key="2">
    <source>
        <dbReference type="Proteomes" id="UP000552757"/>
    </source>
</evidence>
<gene>
    <name evidence="1" type="ORF">GGR44_000473</name>
</gene>
<comment type="caution">
    <text evidence="1">The sequence shown here is derived from an EMBL/GenBank/DDBJ whole genome shotgun (WGS) entry which is preliminary data.</text>
</comment>
<dbReference type="RefSeq" id="WP_183953824.1">
    <property type="nucleotide sequence ID" value="NZ_JACIEB010000001.1"/>
</dbReference>
<organism evidence="1 2">
    <name type="scientific">Sphingobium fontiphilum</name>
    <dbReference type="NCBI Taxonomy" id="944425"/>
    <lineage>
        <taxon>Bacteria</taxon>
        <taxon>Pseudomonadati</taxon>
        <taxon>Pseudomonadota</taxon>
        <taxon>Alphaproteobacteria</taxon>
        <taxon>Sphingomonadales</taxon>
        <taxon>Sphingomonadaceae</taxon>
        <taxon>Sphingobium</taxon>
    </lineage>
</organism>
<evidence type="ECO:0008006" key="3">
    <source>
        <dbReference type="Google" id="ProtNLM"/>
    </source>
</evidence>
<proteinExistence type="predicted"/>
<sequence>MATGLPQSVISWGVDSVADGGLTTADVRAYYRHFGLDLSLQSWARIHDLPSLPPHIEALIDSMFGDSLVVGFEIPPSIENYLTRRGIPLISATIHPVRFLDDIFLAIRSNIPAIQEKLFGYRIDQNYIRLMAGIQSASAARAQTLELKPNSALLIMQTWYDQTQIRNGEFVSCEYYLDEIARIASDHSELLVKEHPLAPNPATMLIQSVVPNLRMVTGNAYGFLASPEVTKLVTMSSSVGVESPYFGIPSHFLLRQPMEQRITETDPVEGFIGIEDAFMAPDFWRSTLAPIVSVSAKDKLTVPRKPNRLRIALRSFWNFNQIDTDIPVAEKK</sequence>
<name>A0A7W6DDS7_9SPHN</name>
<evidence type="ECO:0000313" key="1">
    <source>
        <dbReference type="EMBL" id="MBB3980842.1"/>
    </source>
</evidence>
<protein>
    <recommendedName>
        <fullName evidence="3">Capsule polysaccharide biosynthesis protein</fullName>
    </recommendedName>
</protein>
<dbReference type="EMBL" id="JACIEB010000001">
    <property type="protein sequence ID" value="MBB3980842.1"/>
    <property type="molecule type" value="Genomic_DNA"/>
</dbReference>
<accession>A0A7W6DDS7</accession>
<dbReference type="Proteomes" id="UP000552757">
    <property type="component" value="Unassembled WGS sequence"/>
</dbReference>
<reference evidence="1 2" key="1">
    <citation type="submission" date="2020-08" db="EMBL/GenBank/DDBJ databases">
        <title>Genomic Encyclopedia of Type Strains, Phase IV (KMG-IV): sequencing the most valuable type-strain genomes for metagenomic binning, comparative biology and taxonomic classification.</title>
        <authorList>
            <person name="Goeker M."/>
        </authorList>
    </citation>
    <scope>NUCLEOTIDE SEQUENCE [LARGE SCALE GENOMIC DNA]</scope>
    <source>
        <strain evidence="1 2">DSM 29348</strain>
    </source>
</reference>
<keyword evidence="2" id="KW-1185">Reference proteome</keyword>